<comment type="caution">
    <text evidence="1">The sequence shown here is derived from an EMBL/GenBank/DDBJ whole genome shotgun (WGS) entry which is preliminary data.</text>
</comment>
<keyword evidence="2" id="KW-1185">Reference proteome</keyword>
<dbReference type="RefSeq" id="WP_253963009.1">
    <property type="nucleotide sequence ID" value="NZ_JALHBS010000018.1"/>
</dbReference>
<name>A0A9X2H4V9_9HYPH</name>
<dbReference type="Proteomes" id="UP001155220">
    <property type="component" value="Unassembled WGS sequence"/>
</dbReference>
<proteinExistence type="predicted"/>
<dbReference type="EMBL" id="JALHBS010000018">
    <property type="protein sequence ID" value="MCP3054126.1"/>
    <property type="molecule type" value="Genomic_DNA"/>
</dbReference>
<organism evidence="1 2">
    <name type="scientific">Aurantimonas marianensis</name>
    <dbReference type="NCBI Taxonomy" id="2920428"/>
    <lineage>
        <taxon>Bacteria</taxon>
        <taxon>Pseudomonadati</taxon>
        <taxon>Pseudomonadota</taxon>
        <taxon>Alphaproteobacteria</taxon>
        <taxon>Hyphomicrobiales</taxon>
        <taxon>Aurantimonadaceae</taxon>
        <taxon>Aurantimonas</taxon>
    </lineage>
</organism>
<sequence>MTEIIHWTARHPIQNSLIFIHDDGNYDLPEIDGIGRHWATPTCIAVSCSPGCDADTIIEIGGPSDVRQSEHQIFDGWLNTPSRRIKLDAVHIETIGELAVLCTMTRLRIWTDGHQDSEFVSIGVSQ</sequence>
<accession>A0A9X2H4V9</accession>
<dbReference type="AlphaFoldDB" id="A0A9X2H4V9"/>
<protein>
    <submittedName>
        <fullName evidence="1">Uncharacterized protein</fullName>
    </submittedName>
</protein>
<evidence type="ECO:0000313" key="2">
    <source>
        <dbReference type="Proteomes" id="UP001155220"/>
    </source>
</evidence>
<evidence type="ECO:0000313" key="1">
    <source>
        <dbReference type="EMBL" id="MCP3054126.1"/>
    </source>
</evidence>
<reference evidence="1" key="1">
    <citation type="submission" date="2022-03" db="EMBL/GenBank/DDBJ databases">
        <title>Aurantimonas Liuensis sp. Nov., isolated from the hadal seawater of the Mariana Trench.</title>
        <authorList>
            <person name="Liu R."/>
        </authorList>
    </citation>
    <scope>NUCLEOTIDE SEQUENCE</scope>
    <source>
        <strain evidence="1">LRZ36</strain>
    </source>
</reference>
<gene>
    <name evidence="1" type="ORF">MJ956_03050</name>
</gene>